<name>A0A1G5AWV2_9FIRM</name>
<dbReference type="Proteomes" id="UP000198636">
    <property type="component" value="Unassembled WGS sequence"/>
</dbReference>
<dbReference type="Gene3D" id="3.40.630.30">
    <property type="match status" value="1"/>
</dbReference>
<evidence type="ECO:0000313" key="3">
    <source>
        <dbReference type="Proteomes" id="UP000198636"/>
    </source>
</evidence>
<feature type="domain" description="N-acetyltransferase" evidence="1">
    <location>
        <begin position="1"/>
        <end position="155"/>
    </location>
</feature>
<dbReference type="InterPro" id="IPR016181">
    <property type="entry name" value="Acyl_CoA_acyltransferase"/>
</dbReference>
<sequence>MLRNKQVMTNDDKDFLFNVFKNNKQEEISLWGWREEEERLFIQNQFLCQQNSYEIQYPNLDKQLIIYNGQQVGYIYIHRDDKKITIVDLAILKEFRNKGIGKEQILFIQSVAKAANLPIQLSVFNNNPAVILYIKLGFKEVSCNELYHRMEWRPK</sequence>
<evidence type="ECO:0000313" key="2">
    <source>
        <dbReference type="EMBL" id="SCX82358.1"/>
    </source>
</evidence>
<proteinExistence type="predicted"/>
<reference evidence="2 3" key="1">
    <citation type="submission" date="2016-10" db="EMBL/GenBank/DDBJ databases">
        <authorList>
            <person name="de Groot N.N."/>
        </authorList>
    </citation>
    <scope>NUCLEOTIDE SEQUENCE [LARGE SCALE GENOMIC DNA]</scope>
    <source>
        <strain evidence="2 3">DSM 18978</strain>
    </source>
</reference>
<dbReference type="CDD" id="cd04301">
    <property type="entry name" value="NAT_SF"/>
    <property type="match status" value="1"/>
</dbReference>
<evidence type="ECO:0000259" key="1">
    <source>
        <dbReference type="PROSITE" id="PS51186"/>
    </source>
</evidence>
<dbReference type="SUPFAM" id="SSF55729">
    <property type="entry name" value="Acyl-CoA N-acyltransferases (Nat)"/>
    <property type="match status" value="1"/>
</dbReference>
<accession>A0A1G5AWV2</accession>
<organism evidence="2 3">
    <name type="scientific">Alkaliphilus peptidifermentans DSM 18978</name>
    <dbReference type="NCBI Taxonomy" id="1120976"/>
    <lineage>
        <taxon>Bacteria</taxon>
        <taxon>Bacillati</taxon>
        <taxon>Bacillota</taxon>
        <taxon>Clostridia</taxon>
        <taxon>Peptostreptococcales</taxon>
        <taxon>Natronincolaceae</taxon>
        <taxon>Alkaliphilus</taxon>
    </lineage>
</organism>
<dbReference type="AlphaFoldDB" id="A0A1G5AWV2"/>
<dbReference type="InterPro" id="IPR000182">
    <property type="entry name" value="GNAT_dom"/>
</dbReference>
<dbReference type="EMBL" id="FMUS01000001">
    <property type="protein sequence ID" value="SCX82358.1"/>
    <property type="molecule type" value="Genomic_DNA"/>
</dbReference>
<dbReference type="RefSeq" id="WP_176758820.1">
    <property type="nucleotide sequence ID" value="NZ_FMUS01000001.1"/>
</dbReference>
<dbReference type="PROSITE" id="PS51186">
    <property type="entry name" value="GNAT"/>
    <property type="match status" value="1"/>
</dbReference>
<dbReference type="GO" id="GO:0016747">
    <property type="term" value="F:acyltransferase activity, transferring groups other than amino-acyl groups"/>
    <property type="evidence" value="ECO:0007669"/>
    <property type="project" value="InterPro"/>
</dbReference>
<dbReference type="Pfam" id="PF13508">
    <property type="entry name" value="Acetyltransf_7"/>
    <property type="match status" value="1"/>
</dbReference>
<keyword evidence="2" id="KW-0808">Transferase</keyword>
<protein>
    <submittedName>
        <fullName evidence="2">Acetyltransferase (GNAT) domain-containing protein</fullName>
    </submittedName>
</protein>
<dbReference type="STRING" id="1120976.SAMN03080606_00314"/>
<keyword evidence="3" id="KW-1185">Reference proteome</keyword>
<gene>
    <name evidence="2" type="ORF">SAMN03080606_00314</name>
</gene>